<feature type="transmembrane region" description="Helical" evidence="6">
    <location>
        <begin position="194"/>
        <end position="212"/>
    </location>
</feature>
<evidence type="ECO:0000256" key="3">
    <source>
        <dbReference type="ARBA" id="ARBA00022692"/>
    </source>
</evidence>
<dbReference type="PIRSF" id="PIRSF006060">
    <property type="entry name" value="AA_transporter"/>
    <property type="match status" value="1"/>
</dbReference>
<feature type="transmembrane region" description="Helical" evidence="6">
    <location>
        <begin position="123"/>
        <end position="144"/>
    </location>
</feature>
<gene>
    <name evidence="7" type="ORF">G5C51_06080</name>
</gene>
<dbReference type="GO" id="GO:0005886">
    <property type="term" value="C:plasma membrane"/>
    <property type="evidence" value="ECO:0007669"/>
    <property type="project" value="UniProtKB-SubCell"/>
</dbReference>
<organism evidence="7 8">
    <name type="scientific">Streptomyces coryli</name>
    <dbReference type="NCBI Taxonomy" id="1128680"/>
    <lineage>
        <taxon>Bacteria</taxon>
        <taxon>Bacillati</taxon>
        <taxon>Actinomycetota</taxon>
        <taxon>Actinomycetes</taxon>
        <taxon>Kitasatosporales</taxon>
        <taxon>Streptomycetaceae</taxon>
        <taxon>Streptomyces</taxon>
    </lineage>
</organism>
<dbReference type="Proteomes" id="UP000481583">
    <property type="component" value="Unassembled WGS sequence"/>
</dbReference>
<sequence>MTATNTVQAAPAPAGQLTAAQGTAMYIGAVLGTGVITLPALAADTAGPASLLAWAVLVLASVPLAATFAALGARHPDAGGVSTYARLAFGERSATVVGWCFYFAIPAGAPAAALFAGDYVESVVGGGTTTTTLTAVALIAAVTGTNAAGVRLTGRLQLGLATLLVALLVLSVALSLPEADTANLTPFAPHGWGSIAPAAALLVWSFAGWEAITHLAGEFRRPARDLSRATGAAVALVGVLYLSVAFAVVAVLGPAAAESRAPLGDLMAHGLGGPARLLAAGAALLLTLGTMNAYFAGAAKLGAALARDGALPVRLARGSEAGEVPRRSLALISALSFVSLAAVTVTGAGTKPLVLLTTGSFVMVYAIGVAAALRLLPRRSKGRAAAWAALVAVAALLAASGVYLLWPLAVTGAAVGWVQWRRRGGRSG</sequence>
<name>A0A6G4TUM7_9ACTN</name>
<feature type="transmembrane region" description="Helical" evidence="6">
    <location>
        <begin position="385"/>
        <end position="406"/>
    </location>
</feature>
<keyword evidence="2" id="KW-1003">Cell membrane</keyword>
<protein>
    <submittedName>
        <fullName evidence="7">Amino acid permease</fullName>
    </submittedName>
</protein>
<comment type="caution">
    <text evidence="7">The sequence shown here is derived from an EMBL/GenBank/DDBJ whole genome shotgun (WGS) entry which is preliminary data.</text>
</comment>
<accession>A0A6G4TUM7</accession>
<keyword evidence="8" id="KW-1185">Reference proteome</keyword>
<dbReference type="EMBL" id="JAAKZV010000015">
    <property type="protein sequence ID" value="NGN63472.1"/>
    <property type="molecule type" value="Genomic_DNA"/>
</dbReference>
<feature type="transmembrane region" description="Helical" evidence="6">
    <location>
        <begin position="49"/>
        <end position="73"/>
    </location>
</feature>
<dbReference type="GO" id="GO:0022857">
    <property type="term" value="F:transmembrane transporter activity"/>
    <property type="evidence" value="ECO:0007669"/>
    <property type="project" value="InterPro"/>
</dbReference>
<feature type="transmembrane region" description="Helical" evidence="6">
    <location>
        <begin position="353"/>
        <end position="373"/>
    </location>
</feature>
<dbReference type="PANTHER" id="PTHR42770:SF13">
    <property type="entry name" value="L-METHIONINE_BRANCHED-CHAIN AMINO ACID EXPORTER YJEH"/>
    <property type="match status" value="1"/>
</dbReference>
<keyword evidence="3 6" id="KW-0812">Transmembrane</keyword>
<evidence type="ECO:0000256" key="6">
    <source>
        <dbReference type="SAM" id="Phobius"/>
    </source>
</evidence>
<evidence type="ECO:0000256" key="5">
    <source>
        <dbReference type="ARBA" id="ARBA00023136"/>
    </source>
</evidence>
<feature type="transmembrane region" description="Helical" evidence="6">
    <location>
        <begin position="329"/>
        <end position="347"/>
    </location>
</feature>
<feature type="transmembrane region" description="Helical" evidence="6">
    <location>
        <begin position="277"/>
        <end position="297"/>
    </location>
</feature>
<dbReference type="Gene3D" id="1.20.1740.10">
    <property type="entry name" value="Amino acid/polyamine transporter I"/>
    <property type="match status" value="1"/>
</dbReference>
<reference evidence="7 8" key="1">
    <citation type="submission" date="2020-02" db="EMBL/GenBank/DDBJ databases">
        <title>Whole-genome analyses of novel actinobacteria.</title>
        <authorList>
            <person name="Sahin N."/>
        </authorList>
    </citation>
    <scope>NUCLEOTIDE SEQUENCE [LARGE SCALE GENOMIC DNA]</scope>
    <source>
        <strain evidence="7 8">A7024</strain>
    </source>
</reference>
<proteinExistence type="predicted"/>
<feature type="transmembrane region" description="Helical" evidence="6">
    <location>
        <begin position="233"/>
        <end position="257"/>
    </location>
</feature>
<dbReference type="InterPro" id="IPR002293">
    <property type="entry name" value="AA/rel_permease1"/>
</dbReference>
<dbReference type="AlphaFoldDB" id="A0A6G4TUM7"/>
<evidence type="ECO:0000313" key="8">
    <source>
        <dbReference type="Proteomes" id="UP000481583"/>
    </source>
</evidence>
<dbReference type="PANTHER" id="PTHR42770">
    <property type="entry name" value="AMINO ACID TRANSPORTER-RELATED"/>
    <property type="match status" value="1"/>
</dbReference>
<evidence type="ECO:0000256" key="4">
    <source>
        <dbReference type="ARBA" id="ARBA00022989"/>
    </source>
</evidence>
<keyword evidence="5 6" id="KW-0472">Membrane</keyword>
<evidence type="ECO:0000256" key="2">
    <source>
        <dbReference type="ARBA" id="ARBA00022475"/>
    </source>
</evidence>
<feature type="transmembrane region" description="Helical" evidence="6">
    <location>
        <begin position="156"/>
        <end position="174"/>
    </location>
</feature>
<evidence type="ECO:0000313" key="7">
    <source>
        <dbReference type="EMBL" id="NGN63472.1"/>
    </source>
</evidence>
<keyword evidence="4 6" id="KW-1133">Transmembrane helix</keyword>
<dbReference type="Pfam" id="PF13520">
    <property type="entry name" value="AA_permease_2"/>
    <property type="match status" value="1"/>
</dbReference>
<comment type="subcellular location">
    <subcellularLocation>
        <location evidence="1">Cell membrane</location>
        <topology evidence="1">Multi-pass membrane protein</topology>
    </subcellularLocation>
</comment>
<dbReference type="RefSeq" id="WP_165232922.1">
    <property type="nucleotide sequence ID" value="NZ_JAAKZV010000015.1"/>
</dbReference>
<evidence type="ECO:0000256" key="1">
    <source>
        <dbReference type="ARBA" id="ARBA00004651"/>
    </source>
</evidence>
<feature type="transmembrane region" description="Helical" evidence="6">
    <location>
        <begin position="94"/>
        <end position="117"/>
    </location>
</feature>
<feature type="transmembrane region" description="Helical" evidence="6">
    <location>
        <begin position="24"/>
        <end position="43"/>
    </location>
</feature>
<dbReference type="InterPro" id="IPR050367">
    <property type="entry name" value="APC_superfamily"/>
</dbReference>